<sequence>MTRVFACFLCILVVLQTFSRELLVLDYQARKAEITQLFCVNKDKPRLKCNGKCHLSKQLRKAADADSKTPAGGFAKVKYEVLAPQPHFVPRPALAVFAPVRQFAPRVASCYAFSPVFGVFHPPAA</sequence>
<gene>
    <name evidence="1" type="ORF">EI291_17050</name>
</gene>
<protein>
    <submittedName>
        <fullName evidence="1">Uncharacterized protein</fullName>
    </submittedName>
</protein>
<reference evidence="1 2" key="1">
    <citation type="submission" date="2018-12" db="EMBL/GenBank/DDBJ databases">
        <authorList>
            <person name="Feng G."/>
            <person name="Zhu H."/>
        </authorList>
    </citation>
    <scope>NUCLEOTIDE SEQUENCE [LARGE SCALE GENOMIC DNA]</scope>
    <source>
        <strain evidence="1 2">KCTC 12533</strain>
    </source>
</reference>
<dbReference type="AlphaFoldDB" id="A0A3R9P9D3"/>
<keyword evidence="2" id="KW-1185">Reference proteome</keyword>
<name>A0A3R9P9D3_9BACT</name>
<dbReference type="Proteomes" id="UP000273500">
    <property type="component" value="Unassembled WGS sequence"/>
</dbReference>
<dbReference type="OrthoDB" id="980645at2"/>
<comment type="caution">
    <text evidence="1">The sequence shown here is derived from an EMBL/GenBank/DDBJ whole genome shotgun (WGS) entry which is preliminary data.</text>
</comment>
<accession>A0A3R9P9D3</accession>
<organism evidence="1 2">
    <name type="scientific">Hymenobacter rigui</name>
    <dbReference type="NCBI Taxonomy" id="334424"/>
    <lineage>
        <taxon>Bacteria</taxon>
        <taxon>Pseudomonadati</taxon>
        <taxon>Bacteroidota</taxon>
        <taxon>Cytophagia</taxon>
        <taxon>Cytophagales</taxon>
        <taxon>Hymenobacteraceae</taxon>
        <taxon>Hymenobacter</taxon>
    </lineage>
</organism>
<evidence type="ECO:0000313" key="1">
    <source>
        <dbReference type="EMBL" id="RSK47027.1"/>
    </source>
</evidence>
<dbReference type="EMBL" id="RWIT01000011">
    <property type="protein sequence ID" value="RSK47027.1"/>
    <property type="molecule type" value="Genomic_DNA"/>
</dbReference>
<dbReference type="RefSeq" id="WP_125422736.1">
    <property type="nucleotide sequence ID" value="NZ_RWIT01000011.1"/>
</dbReference>
<proteinExistence type="predicted"/>
<evidence type="ECO:0000313" key="2">
    <source>
        <dbReference type="Proteomes" id="UP000273500"/>
    </source>
</evidence>